<accession>A0A7M1RTL9</accession>
<dbReference type="GeneID" id="65131769"/>
<keyword evidence="2" id="KW-1185">Reference proteome</keyword>
<dbReference type="Proteomes" id="UP000594028">
    <property type="component" value="Segment"/>
</dbReference>
<organism evidence="1 2">
    <name type="scientific">uncultured phage cr130_1</name>
    <dbReference type="NCBI Taxonomy" id="2772092"/>
    <lineage>
        <taxon>Viruses</taxon>
        <taxon>Duplodnaviria</taxon>
        <taxon>Heunggongvirae</taxon>
        <taxon>Uroviricota</taxon>
        <taxon>Caudoviricetes</taxon>
        <taxon>Crassvirales</taxon>
        <taxon>Suoliviridae</taxon>
        <taxon>Oafivirinae</taxon>
        <taxon>Chuhaivirus</taxon>
        <taxon>Chuhaivirus simiae</taxon>
    </lineage>
</organism>
<protein>
    <submittedName>
        <fullName evidence="1">Uncharacterized protein</fullName>
    </submittedName>
</protein>
<dbReference type="EMBL" id="MT774408">
    <property type="protein sequence ID" value="QOR57616.1"/>
    <property type="molecule type" value="Genomic_DNA"/>
</dbReference>
<dbReference type="KEGG" id="vg:65131769"/>
<reference evidence="1 2" key="1">
    <citation type="submission" date="2020-07" db="EMBL/GenBank/DDBJ databases">
        <title>Taxonomic proposal: Crassvirales, a new order of highly abundant and diverse bacterial viruses.</title>
        <authorList>
            <person name="Shkoporov A.N."/>
            <person name="Stockdale S.R."/>
            <person name="Guerin E."/>
            <person name="Ross R.P."/>
            <person name="Hill C."/>
        </authorList>
    </citation>
    <scope>NUCLEOTIDE SEQUENCE [LARGE SCALE GENOMIC DNA]</scope>
</reference>
<dbReference type="RefSeq" id="YP_010113256.1">
    <property type="nucleotide sequence ID" value="NC_055901.1"/>
</dbReference>
<proteinExistence type="predicted"/>
<sequence length="154" mass="17555">MKTYTFNANECNNTSNSINSFFRTTTDYSAMLDDIITADIVKKNSYLFGASTSVNITNSHNDSFNPKEFAKAVEFLANYKEPKNNKKLNIIIGETYFLMDGTPIIFYDDEIQIGFDTFKYSDFALSSLIENLKPSTKKIIIDIYTKTNTINIKL</sequence>
<name>A0A7M1RTL9_9CAUD</name>
<evidence type="ECO:0000313" key="1">
    <source>
        <dbReference type="EMBL" id="QOR57616.1"/>
    </source>
</evidence>
<evidence type="ECO:0000313" key="2">
    <source>
        <dbReference type="Proteomes" id="UP000594028"/>
    </source>
</evidence>